<proteinExistence type="predicted"/>
<gene>
    <name evidence="1" type="ORF">LCGC14_3040250</name>
</gene>
<sequence length="357" mass="39205">SSVLIQTESGVLITDTLVIEAWVENPQASLTPDSVLTEYSLDIRSLTIDLSEEKFKSFAGLLTNDFTLVDVPSGTSIQSVLGISDTKVEIELRYNGLDFDTDHENFHVDIDSSVLIQTETLVLSTDTDTIFAYVEIPVATMSADSMLREWNLDANRLTIDFTEETFLDHNNLEVSNFTLVNAPVGLGIESVSGVSPTQVQLDLVYTGLDFDVTVTDFAVDIIDTVLLQTTSGALRTDSLMIIAYIEDPVSTIVADSSVLNEQRLDYRSLVVTFDEERFFDYLTLNPLNFSLSGAPTGTGIQSITGNSPTQATILLQFDDTDFDVDYNDFRLVIDNSELIQTGSGTLVSNPLSIIAWV</sequence>
<name>A0A0F8WPQ2_9ZZZZ</name>
<protein>
    <submittedName>
        <fullName evidence="1">Uncharacterized protein</fullName>
    </submittedName>
</protein>
<evidence type="ECO:0000313" key="1">
    <source>
        <dbReference type="EMBL" id="KKK58852.1"/>
    </source>
</evidence>
<comment type="caution">
    <text evidence="1">The sequence shown here is derived from an EMBL/GenBank/DDBJ whole genome shotgun (WGS) entry which is preliminary data.</text>
</comment>
<feature type="non-terminal residue" evidence="1">
    <location>
        <position position="357"/>
    </location>
</feature>
<accession>A0A0F8WPQ2</accession>
<feature type="non-terminal residue" evidence="1">
    <location>
        <position position="1"/>
    </location>
</feature>
<dbReference type="EMBL" id="LAZR01063770">
    <property type="protein sequence ID" value="KKK58852.1"/>
    <property type="molecule type" value="Genomic_DNA"/>
</dbReference>
<organism evidence="1">
    <name type="scientific">marine sediment metagenome</name>
    <dbReference type="NCBI Taxonomy" id="412755"/>
    <lineage>
        <taxon>unclassified sequences</taxon>
        <taxon>metagenomes</taxon>
        <taxon>ecological metagenomes</taxon>
    </lineage>
</organism>
<dbReference type="AlphaFoldDB" id="A0A0F8WPQ2"/>
<reference evidence="1" key="1">
    <citation type="journal article" date="2015" name="Nature">
        <title>Complex archaea that bridge the gap between prokaryotes and eukaryotes.</title>
        <authorList>
            <person name="Spang A."/>
            <person name="Saw J.H."/>
            <person name="Jorgensen S.L."/>
            <person name="Zaremba-Niedzwiedzka K."/>
            <person name="Martijn J."/>
            <person name="Lind A.E."/>
            <person name="van Eijk R."/>
            <person name="Schleper C."/>
            <person name="Guy L."/>
            <person name="Ettema T.J."/>
        </authorList>
    </citation>
    <scope>NUCLEOTIDE SEQUENCE</scope>
</reference>